<protein>
    <recommendedName>
        <fullName evidence="4 10">Vacuolar-sorting protein SNF8</fullName>
    </recommendedName>
</protein>
<feature type="coiled-coil region" evidence="11">
    <location>
        <begin position="25"/>
        <end position="52"/>
    </location>
</feature>
<evidence type="ECO:0000256" key="9">
    <source>
        <dbReference type="ARBA" id="ARBA00023136"/>
    </source>
</evidence>
<dbReference type="PANTHER" id="PTHR12806">
    <property type="entry name" value="EAP30 SUBUNIT OF ELL COMPLEX"/>
    <property type="match status" value="1"/>
</dbReference>
<evidence type="ECO:0000256" key="8">
    <source>
        <dbReference type="ARBA" id="ARBA00022927"/>
    </source>
</evidence>
<dbReference type="Gene3D" id="6.10.140.180">
    <property type="match status" value="1"/>
</dbReference>
<dbReference type="Pfam" id="PF04157">
    <property type="entry name" value="EAP30"/>
    <property type="match status" value="1"/>
</dbReference>
<evidence type="ECO:0000313" key="13">
    <source>
        <dbReference type="Proteomes" id="UP000007110"/>
    </source>
</evidence>
<dbReference type="FunFam" id="1.10.10.10:FF:000085">
    <property type="entry name" value="Vacuolar-sorting protein SNF8"/>
    <property type="match status" value="1"/>
</dbReference>
<comment type="subcellular location">
    <subcellularLocation>
        <location evidence="2">Cytoplasm</location>
    </subcellularLocation>
    <subcellularLocation>
        <location evidence="1">Endosome membrane</location>
        <topology evidence="1">Peripheral membrane protein</topology>
    </subcellularLocation>
</comment>
<evidence type="ECO:0000256" key="5">
    <source>
        <dbReference type="ARBA" id="ARBA00022448"/>
    </source>
</evidence>
<dbReference type="Proteomes" id="UP000007110">
    <property type="component" value="Unassembled WGS sequence"/>
</dbReference>
<evidence type="ECO:0000256" key="1">
    <source>
        <dbReference type="ARBA" id="ARBA00004481"/>
    </source>
</evidence>
<evidence type="ECO:0000256" key="7">
    <source>
        <dbReference type="ARBA" id="ARBA00022753"/>
    </source>
</evidence>
<dbReference type="OrthoDB" id="283883at2759"/>
<evidence type="ECO:0000256" key="3">
    <source>
        <dbReference type="ARBA" id="ARBA00009834"/>
    </source>
</evidence>
<dbReference type="FunCoup" id="A0A7M7P510">
    <property type="interactions" value="1870"/>
</dbReference>
<name>A0A7M7P510_STRPU</name>
<organism evidence="12 13">
    <name type="scientific">Strongylocentrotus purpuratus</name>
    <name type="common">Purple sea urchin</name>
    <dbReference type="NCBI Taxonomy" id="7668"/>
    <lineage>
        <taxon>Eukaryota</taxon>
        <taxon>Metazoa</taxon>
        <taxon>Echinodermata</taxon>
        <taxon>Eleutherozoa</taxon>
        <taxon>Echinozoa</taxon>
        <taxon>Echinoidea</taxon>
        <taxon>Euechinoidea</taxon>
        <taxon>Echinacea</taxon>
        <taxon>Camarodonta</taxon>
        <taxon>Echinidea</taxon>
        <taxon>Strongylocentrotidae</taxon>
        <taxon>Strongylocentrotus</taxon>
    </lineage>
</organism>
<dbReference type="SUPFAM" id="SSF46785">
    <property type="entry name" value="Winged helix' DNA-binding domain"/>
    <property type="match status" value="2"/>
</dbReference>
<evidence type="ECO:0000256" key="4">
    <source>
        <dbReference type="ARBA" id="ARBA00017052"/>
    </source>
</evidence>
<reference evidence="12" key="2">
    <citation type="submission" date="2021-01" db="UniProtKB">
        <authorList>
            <consortium name="EnsemblMetazoa"/>
        </authorList>
    </citation>
    <scope>IDENTIFICATION</scope>
</reference>
<dbReference type="InterPro" id="IPR016689">
    <property type="entry name" value="ESCRT-2_cplx_Snf8"/>
</dbReference>
<sequence>MRRAAGLGKINKHKLAQAKYKDKGSEIAEDQLNQMSRQLEVFRTNLEEFAANHKSEIKKNPEFRMQFQDMCATIGVDPLASGKGFWSEMLGVGDFYYEIGVQIIEVCLATQHRNGGLMNLEELLHKVRKTRGQTKQAQDVSLDDIKRAIKKLKILGNGFGLHCLDDGRFIVQSVPAELSMDHTSVLNVAQGTGCVSVSDLKTKLKWEEDRARLVMDQLVKEGLVWVDDQDRSGRLYWFPGLFPET</sequence>
<dbReference type="InterPro" id="IPR040608">
    <property type="entry name" value="Snf8/Vps36"/>
</dbReference>
<comment type="function">
    <text evidence="10">Component of the endosomal sorting complex required for transport II (ESCRT-II), which is required for multivesicular body (MVB) formation and sorting of endosomal cargo proteins into MVBs.</text>
</comment>
<evidence type="ECO:0000256" key="2">
    <source>
        <dbReference type="ARBA" id="ARBA00004496"/>
    </source>
</evidence>
<dbReference type="PIRSF" id="PIRSF017215">
    <property type="entry name" value="ESCRT2_Vps22"/>
    <property type="match status" value="1"/>
</dbReference>
<keyword evidence="5 10" id="KW-0813">Transport</keyword>
<dbReference type="GeneID" id="115926048"/>
<proteinExistence type="inferred from homology"/>
<dbReference type="GO" id="GO:0043328">
    <property type="term" value="P:protein transport to vacuole involved in ubiquitin-dependent protein catabolic process via the multivesicular body sorting pathway"/>
    <property type="evidence" value="ECO:0000318"/>
    <property type="project" value="GO_Central"/>
</dbReference>
<dbReference type="OMA" id="QIVEVCM"/>
<dbReference type="InterPro" id="IPR036390">
    <property type="entry name" value="WH_DNA-bd_sf"/>
</dbReference>
<keyword evidence="9" id="KW-0472">Membrane</keyword>
<keyword evidence="11" id="KW-0175">Coiled coil</keyword>
<keyword evidence="8 10" id="KW-0653">Protein transport</keyword>
<keyword evidence="13" id="KW-1185">Reference proteome</keyword>
<evidence type="ECO:0000256" key="6">
    <source>
        <dbReference type="ARBA" id="ARBA00022490"/>
    </source>
</evidence>
<evidence type="ECO:0000256" key="11">
    <source>
        <dbReference type="SAM" id="Coils"/>
    </source>
</evidence>
<dbReference type="KEGG" id="spu:115926048"/>
<dbReference type="InParanoid" id="A0A7M7P510"/>
<dbReference type="FunFam" id="1.10.10.10:FF:000397">
    <property type="entry name" value="Vacuolar-sorting protein SNF8"/>
    <property type="match status" value="1"/>
</dbReference>
<keyword evidence="7" id="KW-0967">Endosome</keyword>
<dbReference type="GO" id="GO:0000814">
    <property type="term" value="C:ESCRT II complex"/>
    <property type="evidence" value="ECO:0000318"/>
    <property type="project" value="GO_Central"/>
</dbReference>
<dbReference type="EnsemblMetazoa" id="XM_030990354">
    <property type="protein sequence ID" value="XP_030846214"/>
    <property type="gene ID" value="LOC115926048"/>
</dbReference>
<dbReference type="Gene3D" id="1.10.10.10">
    <property type="entry name" value="Winged helix-like DNA-binding domain superfamily/Winged helix DNA-binding domain"/>
    <property type="match status" value="2"/>
</dbReference>
<dbReference type="PANTHER" id="PTHR12806:SF0">
    <property type="entry name" value="VACUOLAR-SORTING PROTEIN SNF8"/>
    <property type="match status" value="1"/>
</dbReference>
<accession>A0A7M7P510</accession>
<evidence type="ECO:0000313" key="12">
    <source>
        <dbReference type="EnsemblMetazoa" id="XP_030846214"/>
    </source>
</evidence>
<reference evidence="13" key="1">
    <citation type="submission" date="2015-02" db="EMBL/GenBank/DDBJ databases">
        <title>Genome sequencing for Strongylocentrotus purpuratus.</title>
        <authorList>
            <person name="Murali S."/>
            <person name="Liu Y."/>
            <person name="Vee V."/>
            <person name="English A."/>
            <person name="Wang M."/>
            <person name="Skinner E."/>
            <person name="Han Y."/>
            <person name="Muzny D.M."/>
            <person name="Worley K.C."/>
            <person name="Gibbs R.A."/>
        </authorList>
    </citation>
    <scope>NUCLEOTIDE SEQUENCE</scope>
</reference>
<keyword evidence="6" id="KW-0963">Cytoplasm</keyword>
<evidence type="ECO:0000256" key="10">
    <source>
        <dbReference type="PIRNR" id="PIRNR017215"/>
    </source>
</evidence>
<dbReference type="RefSeq" id="XP_030846214.1">
    <property type="nucleotide sequence ID" value="XM_030990354.1"/>
</dbReference>
<comment type="similarity">
    <text evidence="3 10">Belongs to the SNF8 family.</text>
</comment>
<comment type="subunit">
    <text evidence="10">Component of the endosomal sorting complex required for transport II (ESCRT-II).</text>
</comment>
<dbReference type="AlphaFoldDB" id="A0A7M7P510"/>
<dbReference type="InterPro" id="IPR036388">
    <property type="entry name" value="WH-like_DNA-bd_sf"/>
</dbReference>